<dbReference type="PANTHER" id="PTHR47507:SF6">
    <property type="entry name" value="BARRIER-TO-AUTOINTEGRATION FACTOR"/>
    <property type="match status" value="1"/>
</dbReference>
<evidence type="ECO:0000313" key="4">
    <source>
        <dbReference type="Proteomes" id="UP001209878"/>
    </source>
</evidence>
<evidence type="ECO:0000313" key="3">
    <source>
        <dbReference type="EMBL" id="KAK2189565.1"/>
    </source>
</evidence>
<proteinExistence type="predicted"/>
<reference evidence="3" key="1">
    <citation type="journal article" date="2023" name="Mol. Biol. Evol.">
        <title>Third-Generation Sequencing Reveals the Adaptive Role of the Epigenome in Three Deep-Sea Polychaetes.</title>
        <authorList>
            <person name="Perez M."/>
            <person name="Aroh O."/>
            <person name="Sun Y."/>
            <person name="Lan Y."/>
            <person name="Juniper S.K."/>
            <person name="Young C.R."/>
            <person name="Angers B."/>
            <person name="Qian P.Y."/>
        </authorList>
    </citation>
    <scope>NUCLEOTIDE SEQUENCE</scope>
    <source>
        <strain evidence="3">R07B-5</strain>
    </source>
</reference>
<dbReference type="Proteomes" id="UP001209878">
    <property type="component" value="Unassembled WGS sequence"/>
</dbReference>
<dbReference type="SMART" id="SM01023">
    <property type="entry name" value="BAF"/>
    <property type="match status" value="1"/>
</dbReference>
<dbReference type="InterPro" id="IPR051387">
    <property type="entry name" value="BAF"/>
</dbReference>
<dbReference type="GO" id="GO:0003677">
    <property type="term" value="F:DNA binding"/>
    <property type="evidence" value="ECO:0007669"/>
    <property type="project" value="InterPro"/>
</dbReference>
<evidence type="ECO:0000256" key="1">
    <source>
        <dbReference type="ARBA" id="ARBA00004123"/>
    </source>
</evidence>
<comment type="subcellular location">
    <subcellularLocation>
        <location evidence="1">Nucleus</location>
    </subcellularLocation>
</comment>
<accession>A0AAD9UHH4</accession>
<evidence type="ECO:0000256" key="2">
    <source>
        <dbReference type="ARBA" id="ARBA00023242"/>
    </source>
</evidence>
<keyword evidence="4" id="KW-1185">Reference proteome</keyword>
<evidence type="ECO:0008006" key="5">
    <source>
        <dbReference type="Google" id="ProtNLM"/>
    </source>
</evidence>
<dbReference type="InterPro" id="IPR036617">
    <property type="entry name" value="BAF_sf"/>
</dbReference>
<dbReference type="GO" id="GO:0051276">
    <property type="term" value="P:chromosome organization"/>
    <property type="evidence" value="ECO:0007669"/>
    <property type="project" value="TreeGrafter"/>
</dbReference>
<protein>
    <recommendedName>
        <fullName evidence="5">Barrier to autointegration factor</fullName>
    </recommendedName>
</protein>
<dbReference type="Gene3D" id="1.10.150.40">
    <property type="entry name" value="Barrier-to-autointegration factor, BAF"/>
    <property type="match status" value="1"/>
</dbReference>
<comment type="caution">
    <text evidence="3">The sequence shown here is derived from an EMBL/GenBank/DDBJ whole genome shotgun (WGS) entry which is preliminary data.</text>
</comment>
<gene>
    <name evidence="3" type="ORF">NP493_102g01004</name>
</gene>
<dbReference type="GO" id="GO:0005634">
    <property type="term" value="C:nucleus"/>
    <property type="evidence" value="ECO:0007669"/>
    <property type="project" value="UniProtKB-SubCell"/>
</dbReference>
<keyword evidence="2" id="KW-0539">Nucleus</keyword>
<dbReference type="EMBL" id="JAODUO010000102">
    <property type="protein sequence ID" value="KAK2189565.1"/>
    <property type="molecule type" value="Genomic_DNA"/>
</dbReference>
<dbReference type="GO" id="GO:0000793">
    <property type="term" value="C:condensed chromosome"/>
    <property type="evidence" value="ECO:0007669"/>
    <property type="project" value="TreeGrafter"/>
</dbReference>
<dbReference type="Pfam" id="PF02961">
    <property type="entry name" value="SAM_BAF"/>
    <property type="match status" value="1"/>
</dbReference>
<dbReference type="AlphaFoldDB" id="A0AAD9UHH4"/>
<organism evidence="3 4">
    <name type="scientific">Ridgeia piscesae</name>
    <name type="common">Tubeworm</name>
    <dbReference type="NCBI Taxonomy" id="27915"/>
    <lineage>
        <taxon>Eukaryota</taxon>
        <taxon>Metazoa</taxon>
        <taxon>Spiralia</taxon>
        <taxon>Lophotrochozoa</taxon>
        <taxon>Annelida</taxon>
        <taxon>Polychaeta</taxon>
        <taxon>Sedentaria</taxon>
        <taxon>Canalipalpata</taxon>
        <taxon>Sabellida</taxon>
        <taxon>Siboglinidae</taxon>
        <taxon>Ridgeia</taxon>
    </lineage>
</organism>
<dbReference type="InterPro" id="IPR004122">
    <property type="entry name" value="BAF_prot"/>
</dbReference>
<sequence length="103" mass="11959">MMDTMRPYVYKHSDSSIKHRRFIDEPIGNKDVTAVSGITHVLGARLKSAGYGSAYALLGQYVMFNRDTVCFQEWLRKMCGANIKERNNCYRCLNDWYMKNVAH</sequence>
<dbReference type="SUPFAM" id="SSF47798">
    <property type="entry name" value="Barrier-to-autointegration factor, BAF"/>
    <property type="match status" value="1"/>
</dbReference>
<name>A0AAD9UHH4_RIDPI</name>
<dbReference type="PANTHER" id="PTHR47507">
    <property type="entry name" value="BARRIER TO AUTOINTEGRATION FACTOR 2"/>
    <property type="match status" value="1"/>
</dbReference>